<evidence type="ECO:0000313" key="2">
    <source>
        <dbReference type="Proteomes" id="UP000680670"/>
    </source>
</evidence>
<evidence type="ECO:0000313" key="1">
    <source>
        <dbReference type="EMBL" id="GIN98335.1"/>
    </source>
</evidence>
<gene>
    <name evidence="1" type="ORF">J6TS1_42050</name>
</gene>
<protein>
    <submittedName>
        <fullName evidence="1">Uncharacterized protein</fullName>
    </submittedName>
</protein>
<dbReference type="EMBL" id="BORJ01000014">
    <property type="protein sequence ID" value="GIN98335.1"/>
    <property type="molecule type" value="Genomic_DNA"/>
</dbReference>
<name>A0ABQ4L237_SIMTE</name>
<sequence length="47" mass="5459">MQRDKESALDYGTADSYEEALMIQENYGMTSNVVEWENEGFLTYLIC</sequence>
<dbReference type="RefSeq" id="WP_213021346.1">
    <property type="nucleotide sequence ID" value="NZ_BORJ01000014.1"/>
</dbReference>
<keyword evidence="2" id="KW-1185">Reference proteome</keyword>
<comment type="caution">
    <text evidence="1">The sequence shown here is derived from an EMBL/GenBank/DDBJ whole genome shotgun (WGS) entry which is preliminary data.</text>
</comment>
<dbReference type="Proteomes" id="UP000680670">
    <property type="component" value="Unassembled WGS sequence"/>
</dbReference>
<accession>A0ABQ4L237</accession>
<proteinExistence type="predicted"/>
<organism evidence="1 2">
    <name type="scientific">Siminovitchia terrae</name>
    <name type="common">Bacillus terrae</name>
    <dbReference type="NCBI Taxonomy" id="1914933"/>
    <lineage>
        <taxon>Bacteria</taxon>
        <taxon>Bacillati</taxon>
        <taxon>Bacillota</taxon>
        <taxon>Bacilli</taxon>
        <taxon>Bacillales</taxon>
        <taxon>Bacillaceae</taxon>
        <taxon>Siminovitchia</taxon>
    </lineage>
</organism>
<reference evidence="1 2" key="1">
    <citation type="submission" date="2021-03" db="EMBL/GenBank/DDBJ databases">
        <title>Antimicrobial resistance genes in bacteria isolated from Japanese honey, and their potential for conferring macrolide and lincosamide resistance in the American foulbrood pathogen Paenibacillus larvae.</title>
        <authorList>
            <person name="Okamoto M."/>
            <person name="Kumagai M."/>
            <person name="Kanamori H."/>
            <person name="Takamatsu D."/>
        </authorList>
    </citation>
    <scope>NUCLEOTIDE SEQUENCE [LARGE SCALE GENOMIC DNA]</scope>
    <source>
        <strain evidence="1 2">J6TS1</strain>
    </source>
</reference>